<dbReference type="AlphaFoldDB" id="A0A0A9GVY8"/>
<evidence type="ECO:0000313" key="1">
    <source>
        <dbReference type="EMBL" id="JAE27714.1"/>
    </source>
</evidence>
<proteinExistence type="predicted"/>
<name>A0A0A9GVY8_ARUDO</name>
<reference evidence="1" key="2">
    <citation type="journal article" date="2015" name="Data Brief">
        <title>Shoot transcriptome of the giant reed, Arundo donax.</title>
        <authorList>
            <person name="Barrero R.A."/>
            <person name="Guerrero F.D."/>
            <person name="Moolhuijzen P."/>
            <person name="Goolsby J.A."/>
            <person name="Tidwell J."/>
            <person name="Bellgard S.E."/>
            <person name="Bellgard M.I."/>
        </authorList>
    </citation>
    <scope>NUCLEOTIDE SEQUENCE</scope>
    <source>
        <tissue evidence="1">Shoot tissue taken approximately 20 cm above the soil surface</tissue>
    </source>
</reference>
<accession>A0A0A9GVY8</accession>
<reference evidence="1" key="1">
    <citation type="submission" date="2014-09" db="EMBL/GenBank/DDBJ databases">
        <authorList>
            <person name="Magalhaes I.L.F."/>
            <person name="Oliveira U."/>
            <person name="Santos F.R."/>
            <person name="Vidigal T.H.D.A."/>
            <person name="Brescovit A.D."/>
            <person name="Santos A.J."/>
        </authorList>
    </citation>
    <scope>NUCLEOTIDE SEQUENCE</scope>
    <source>
        <tissue evidence="1">Shoot tissue taken approximately 20 cm above the soil surface</tissue>
    </source>
</reference>
<dbReference type="EMBL" id="GBRH01170182">
    <property type="protein sequence ID" value="JAE27714.1"/>
    <property type="molecule type" value="Transcribed_RNA"/>
</dbReference>
<protein>
    <submittedName>
        <fullName evidence="1">Uncharacterized protein</fullName>
    </submittedName>
</protein>
<sequence>MRSSATLALLPIQELRICDIVAPKSVKFKPKVSIAALSK</sequence>
<organism evidence="1">
    <name type="scientific">Arundo donax</name>
    <name type="common">Giant reed</name>
    <name type="synonym">Donax arundinaceus</name>
    <dbReference type="NCBI Taxonomy" id="35708"/>
    <lineage>
        <taxon>Eukaryota</taxon>
        <taxon>Viridiplantae</taxon>
        <taxon>Streptophyta</taxon>
        <taxon>Embryophyta</taxon>
        <taxon>Tracheophyta</taxon>
        <taxon>Spermatophyta</taxon>
        <taxon>Magnoliopsida</taxon>
        <taxon>Liliopsida</taxon>
        <taxon>Poales</taxon>
        <taxon>Poaceae</taxon>
        <taxon>PACMAD clade</taxon>
        <taxon>Arundinoideae</taxon>
        <taxon>Arundineae</taxon>
        <taxon>Arundo</taxon>
    </lineage>
</organism>